<dbReference type="AlphaFoldDB" id="A0A090MWB0"/>
<evidence type="ECO:0000313" key="5">
    <source>
        <dbReference type="EMBL" id="CEF63589.1"/>
    </source>
</evidence>
<dbReference type="STRING" id="34506.A0A090MWB0"/>
<dbReference type="PANTHER" id="PTHR46046">
    <property type="entry name" value="PEPTIDYLPROLYL ISOMERASE"/>
    <property type="match status" value="1"/>
</dbReference>
<keyword evidence="3" id="KW-0812">Transmembrane</keyword>
<dbReference type="PANTHER" id="PTHR46046:SF6">
    <property type="entry name" value="PEPTIDYLPROLYL ISOMERASE"/>
    <property type="match status" value="1"/>
</dbReference>
<protein>
    <recommendedName>
        <fullName evidence="2">peptidylprolyl isomerase</fullName>
        <ecNumber evidence="2">5.2.1.8</ecNumber>
    </recommendedName>
</protein>
<keyword evidence="3" id="KW-1133">Transmembrane helix</keyword>
<sequence length="275" mass="30714">MFNKINIIIKFILLITIFSVFIYGEDTEEKLKWIEDDGLEIKIVKPINPEKCKIKSQAGDIVDQYYKLSDKDGQVIGTNWGKKPYTFTLGKGQVIAGMDRAMTGMCIGEKRKVVIPGKLGFGDDGRDRDGIKGDQTLYYTVQLVDLFRPVPGGSFTDDDGLQVTITHKIDEDKCKKSAPGDTIHQQYTLHLEDGTFVDSSFSRNSPFIFKLGATPRQVIEGMDRAMTGMCEGERRKVVIPSALGYGESGRLPQIPGGATLYFDIELEKLIKKDEL</sequence>
<dbReference type="EC" id="5.2.1.8" evidence="2"/>
<feature type="domain" description="PPIase FKBP-type" evidence="4">
    <location>
        <begin position="59"/>
        <end position="147"/>
    </location>
</feature>
<feature type="domain" description="PPIase FKBP-type" evidence="4">
    <location>
        <begin position="180"/>
        <end position="270"/>
    </location>
</feature>
<dbReference type="OrthoDB" id="77911at2759"/>
<dbReference type="GeneID" id="36375954"/>
<dbReference type="Gene3D" id="3.10.50.40">
    <property type="match status" value="2"/>
</dbReference>
<keyword evidence="6" id="KW-1185">Reference proteome</keyword>
<dbReference type="WormBase" id="SRAE_1000184900">
    <property type="protein sequence ID" value="SRP02242"/>
    <property type="gene ID" value="WBGene00258459"/>
</dbReference>
<evidence type="ECO:0000259" key="4">
    <source>
        <dbReference type="PROSITE" id="PS50059"/>
    </source>
</evidence>
<evidence type="ECO:0000256" key="2">
    <source>
        <dbReference type="PROSITE-ProRule" id="PRU00277"/>
    </source>
</evidence>
<dbReference type="OMA" id="DEGVMRM"/>
<accession>A0A090MWB0</accession>
<dbReference type="Proteomes" id="UP000035682">
    <property type="component" value="Unplaced"/>
</dbReference>
<reference evidence="5 6" key="1">
    <citation type="submission" date="2014-09" db="EMBL/GenBank/DDBJ databases">
        <authorList>
            <person name="Martin A.A."/>
        </authorList>
    </citation>
    <scope>NUCLEOTIDE SEQUENCE</scope>
    <source>
        <strain evidence="6">ED321</strain>
        <strain evidence="5">ED321 Heterogonic</strain>
    </source>
</reference>
<dbReference type="CTD" id="36375954"/>
<dbReference type="PROSITE" id="PS50059">
    <property type="entry name" value="FKBP_PPIASE"/>
    <property type="match status" value="2"/>
</dbReference>
<gene>
    <name evidence="5 7 8" type="ORF">SRAE_1000184900</name>
</gene>
<dbReference type="RefSeq" id="XP_024502790.1">
    <property type="nucleotide sequence ID" value="XM_024648855.1"/>
</dbReference>
<keyword evidence="2 5" id="KW-0413">Isomerase</keyword>
<proteinExistence type="predicted"/>
<dbReference type="InterPro" id="IPR051989">
    <property type="entry name" value="FKBP-like_isomerase"/>
</dbReference>
<dbReference type="SUPFAM" id="SSF54534">
    <property type="entry name" value="FKBP-like"/>
    <property type="match status" value="2"/>
</dbReference>
<dbReference type="WBParaSite" id="SRAE_1000184900.1">
    <property type="protein sequence ID" value="SRAE_1000184900.1"/>
    <property type="gene ID" value="WBGene00258459"/>
</dbReference>
<dbReference type="InterPro" id="IPR046357">
    <property type="entry name" value="PPIase_dom_sf"/>
</dbReference>
<evidence type="ECO:0000313" key="7">
    <source>
        <dbReference type="WBParaSite" id="SRAE_1000184900.1"/>
    </source>
</evidence>
<dbReference type="Pfam" id="PF00254">
    <property type="entry name" value="FKBP_C"/>
    <property type="match status" value="2"/>
</dbReference>
<dbReference type="GO" id="GO:0003755">
    <property type="term" value="F:peptidyl-prolyl cis-trans isomerase activity"/>
    <property type="evidence" value="ECO:0007669"/>
    <property type="project" value="UniProtKB-KW"/>
</dbReference>
<evidence type="ECO:0000256" key="3">
    <source>
        <dbReference type="SAM" id="Phobius"/>
    </source>
</evidence>
<dbReference type="InterPro" id="IPR001179">
    <property type="entry name" value="PPIase_FKBP_dom"/>
</dbReference>
<feature type="transmembrane region" description="Helical" evidence="3">
    <location>
        <begin position="7"/>
        <end position="24"/>
    </location>
</feature>
<keyword evidence="1" id="KW-0677">Repeat</keyword>
<organism evidence="5">
    <name type="scientific">Strongyloides ratti</name>
    <name type="common">Parasitic roundworm</name>
    <dbReference type="NCBI Taxonomy" id="34506"/>
    <lineage>
        <taxon>Eukaryota</taxon>
        <taxon>Metazoa</taxon>
        <taxon>Ecdysozoa</taxon>
        <taxon>Nematoda</taxon>
        <taxon>Chromadorea</taxon>
        <taxon>Rhabditida</taxon>
        <taxon>Tylenchina</taxon>
        <taxon>Panagrolaimomorpha</taxon>
        <taxon>Strongyloidoidea</taxon>
        <taxon>Strongyloididae</taxon>
        <taxon>Strongyloides</taxon>
    </lineage>
</organism>
<comment type="catalytic activity">
    <reaction evidence="2">
        <text>[protein]-peptidylproline (omega=180) = [protein]-peptidylproline (omega=0)</text>
        <dbReference type="Rhea" id="RHEA:16237"/>
        <dbReference type="Rhea" id="RHEA-COMP:10747"/>
        <dbReference type="Rhea" id="RHEA-COMP:10748"/>
        <dbReference type="ChEBI" id="CHEBI:83833"/>
        <dbReference type="ChEBI" id="CHEBI:83834"/>
        <dbReference type="EC" id="5.2.1.8"/>
    </reaction>
</comment>
<keyword evidence="2" id="KW-0697">Rotamase</keyword>
<reference evidence="7" key="2">
    <citation type="submission" date="2020-12" db="UniProtKB">
        <authorList>
            <consortium name="WormBaseParasite"/>
        </authorList>
    </citation>
    <scope>IDENTIFICATION</scope>
</reference>
<evidence type="ECO:0000313" key="8">
    <source>
        <dbReference type="WormBase" id="SRAE_1000184900"/>
    </source>
</evidence>
<evidence type="ECO:0000256" key="1">
    <source>
        <dbReference type="ARBA" id="ARBA00022737"/>
    </source>
</evidence>
<dbReference type="eggNOG" id="KOG0549">
    <property type="taxonomic scope" value="Eukaryota"/>
</dbReference>
<keyword evidence="3" id="KW-0472">Membrane</keyword>
<dbReference type="EMBL" id="LN609528">
    <property type="protein sequence ID" value="CEF63589.1"/>
    <property type="molecule type" value="Genomic_DNA"/>
</dbReference>
<name>A0A090MWB0_STRRB</name>
<dbReference type="GO" id="GO:0005783">
    <property type="term" value="C:endoplasmic reticulum"/>
    <property type="evidence" value="ECO:0007669"/>
    <property type="project" value="TreeGrafter"/>
</dbReference>
<evidence type="ECO:0000313" key="6">
    <source>
        <dbReference type="Proteomes" id="UP000035682"/>
    </source>
</evidence>